<reference evidence="2 3" key="1">
    <citation type="submission" date="2018-11" db="EMBL/GenBank/DDBJ databases">
        <authorList>
            <consortium name="Pathogen Informatics"/>
        </authorList>
    </citation>
    <scope>NUCLEOTIDE SEQUENCE [LARGE SCALE GENOMIC DNA]</scope>
</reference>
<dbReference type="InterPro" id="IPR045154">
    <property type="entry name" value="PCF11-like"/>
</dbReference>
<dbReference type="GO" id="GO:0003729">
    <property type="term" value="F:mRNA binding"/>
    <property type="evidence" value="ECO:0007669"/>
    <property type="project" value="InterPro"/>
</dbReference>
<dbReference type="Proteomes" id="UP000270924">
    <property type="component" value="Unassembled WGS sequence"/>
</dbReference>
<evidence type="ECO:0000313" key="2">
    <source>
        <dbReference type="EMBL" id="VDM12021.1"/>
    </source>
</evidence>
<dbReference type="PANTHER" id="PTHR15921">
    <property type="entry name" value="PRE-MRNA CLEAVAGE COMPLEX II"/>
    <property type="match status" value="1"/>
</dbReference>
<dbReference type="GO" id="GO:0006369">
    <property type="term" value="P:termination of RNA polymerase II transcription"/>
    <property type="evidence" value="ECO:0007669"/>
    <property type="project" value="InterPro"/>
</dbReference>
<evidence type="ECO:0008006" key="4">
    <source>
        <dbReference type="Google" id="ProtNLM"/>
    </source>
</evidence>
<dbReference type="EMBL" id="UYWW01002660">
    <property type="protein sequence ID" value="VDM12021.1"/>
    <property type="molecule type" value="Genomic_DNA"/>
</dbReference>
<dbReference type="AlphaFoldDB" id="A0A3P7DPY7"/>
<proteinExistence type="predicted"/>
<gene>
    <name evidence="2" type="ORF">WBA_LOCUS5407</name>
</gene>
<dbReference type="GO" id="GO:0005737">
    <property type="term" value="C:cytoplasm"/>
    <property type="evidence" value="ECO:0007669"/>
    <property type="project" value="TreeGrafter"/>
</dbReference>
<dbReference type="InParanoid" id="A0A3P7DPY7"/>
<organism evidence="2 3">
    <name type="scientific">Wuchereria bancrofti</name>
    <dbReference type="NCBI Taxonomy" id="6293"/>
    <lineage>
        <taxon>Eukaryota</taxon>
        <taxon>Metazoa</taxon>
        <taxon>Ecdysozoa</taxon>
        <taxon>Nematoda</taxon>
        <taxon>Chromadorea</taxon>
        <taxon>Rhabditida</taxon>
        <taxon>Spirurina</taxon>
        <taxon>Spiruromorpha</taxon>
        <taxon>Filarioidea</taxon>
        <taxon>Onchocercidae</taxon>
        <taxon>Wuchereria</taxon>
    </lineage>
</organism>
<feature type="region of interest" description="Disordered" evidence="1">
    <location>
        <begin position="75"/>
        <end position="116"/>
    </location>
</feature>
<evidence type="ECO:0000256" key="1">
    <source>
        <dbReference type="SAM" id="MobiDB-lite"/>
    </source>
</evidence>
<keyword evidence="3" id="KW-1185">Reference proteome</keyword>
<dbReference type="OrthoDB" id="343582at2759"/>
<accession>A0A3P7DPY7</accession>
<evidence type="ECO:0000313" key="3">
    <source>
        <dbReference type="Proteomes" id="UP000270924"/>
    </source>
</evidence>
<sequence>MLFIDSMACYCRLGGPPPEVKIEPDPCYELLRYMHRTGVETSNKTAASSGTEPQASVDVKGLLAKLQRTGILSALNVNNRRDETGGDSPNRSVTPPIPSEHRGEVTERLPKPPTDLKSFSMRALRIRYTSVVESLHQKRRLCPNCGLRFSELKGERYQQHLDWHFRENLKSNESSRCRDWYLPVDEWYEFSEQEELSASTSATRLAGKQTTFLECGVCKEKFEEYWDEDDDIWKLRDCMLGQDGRIFHPGCILDASVIRIPEDDSPSEEEQNDKLSFLKSLKLKKDFSSLNS</sequence>
<feature type="compositionally biased region" description="Basic and acidic residues" evidence="1">
    <location>
        <begin position="99"/>
        <end position="110"/>
    </location>
</feature>
<protein>
    <recommendedName>
        <fullName evidence="4">C2H2-type domain-containing protein</fullName>
    </recommendedName>
</protein>
<dbReference type="GO" id="GO:0031124">
    <property type="term" value="P:mRNA 3'-end processing"/>
    <property type="evidence" value="ECO:0007669"/>
    <property type="project" value="InterPro"/>
</dbReference>
<dbReference type="GO" id="GO:0000993">
    <property type="term" value="F:RNA polymerase II complex binding"/>
    <property type="evidence" value="ECO:0007669"/>
    <property type="project" value="InterPro"/>
</dbReference>
<dbReference type="GO" id="GO:0005849">
    <property type="term" value="C:mRNA cleavage factor complex"/>
    <property type="evidence" value="ECO:0007669"/>
    <property type="project" value="TreeGrafter"/>
</dbReference>
<name>A0A3P7DPY7_WUCBA</name>
<dbReference type="PANTHER" id="PTHR15921:SF3">
    <property type="entry name" value="PRE-MRNA CLEAVAGE COMPLEX 2 PROTEIN PCF11"/>
    <property type="match status" value="1"/>
</dbReference>